<dbReference type="PRINTS" id="PR00039">
    <property type="entry name" value="HTHLYSR"/>
</dbReference>
<reference evidence="6 7" key="1">
    <citation type="submission" date="2018-03" db="EMBL/GenBank/DDBJ databases">
        <title>Draft Genome Sequences of the Obligatory Marine Myxobacteria Enhygromyxa salina SWB005.</title>
        <authorList>
            <person name="Poehlein A."/>
            <person name="Moghaddam J.A."/>
            <person name="Harms H."/>
            <person name="Alanjari M."/>
            <person name="Koenig G.M."/>
            <person name="Daniel R."/>
            <person name="Schaeberle T.F."/>
        </authorList>
    </citation>
    <scope>NUCLEOTIDE SEQUENCE [LARGE SCALE GENOMIC DNA]</scope>
    <source>
        <strain evidence="6 7">SWB005</strain>
    </source>
</reference>
<comment type="caution">
    <text evidence="6">The sequence shown here is derived from an EMBL/GenBank/DDBJ whole genome shotgun (WGS) entry which is preliminary data.</text>
</comment>
<dbReference type="InterPro" id="IPR036388">
    <property type="entry name" value="WH-like_DNA-bd_sf"/>
</dbReference>
<dbReference type="AlphaFoldDB" id="A0A2S9XH45"/>
<evidence type="ECO:0000256" key="1">
    <source>
        <dbReference type="ARBA" id="ARBA00009437"/>
    </source>
</evidence>
<dbReference type="GO" id="GO:0003677">
    <property type="term" value="F:DNA binding"/>
    <property type="evidence" value="ECO:0007669"/>
    <property type="project" value="UniProtKB-KW"/>
</dbReference>
<dbReference type="OrthoDB" id="646694at2"/>
<evidence type="ECO:0000313" key="7">
    <source>
        <dbReference type="Proteomes" id="UP000237968"/>
    </source>
</evidence>
<dbReference type="GO" id="GO:0003700">
    <property type="term" value="F:DNA-binding transcription factor activity"/>
    <property type="evidence" value="ECO:0007669"/>
    <property type="project" value="InterPro"/>
</dbReference>
<dbReference type="SUPFAM" id="SSF53850">
    <property type="entry name" value="Periplasmic binding protein-like II"/>
    <property type="match status" value="1"/>
</dbReference>
<sequence>MSKVPDFEQLAAFAVFADHLNLTRAARELGLSQPALHTRLRRLSEVLGAPLYRREGRALVLTEAGQRAARFAREIGARLRDFTEELDDARARAPICLSAGEGALLYLLGPALRRFARRDALQVLVRDAEGTIEAVSGGVAHLGVLSSDTVPTTLEHESIAEVGFALAVLERDELAGRARVSWNDLRGRPLIAPAPGRPHRLALEVGLRRELGAEVEIAVEVGGWPLTLQLVALGVGVAVVNDFCRPPRGVKLVPFAGLPSRSYVAVRDPRRVLDARALDLWTKLVG</sequence>
<dbReference type="InterPro" id="IPR005119">
    <property type="entry name" value="LysR_subst-bd"/>
</dbReference>
<proteinExistence type="inferred from homology"/>
<keyword evidence="3" id="KW-0238">DNA-binding</keyword>
<dbReference type="Gene3D" id="3.40.190.10">
    <property type="entry name" value="Periplasmic binding protein-like II"/>
    <property type="match status" value="2"/>
</dbReference>
<protein>
    <submittedName>
        <fullName evidence="6">HTH-type transcriptional regulator CynR</fullName>
    </submittedName>
</protein>
<evidence type="ECO:0000259" key="5">
    <source>
        <dbReference type="PROSITE" id="PS50931"/>
    </source>
</evidence>
<dbReference type="Pfam" id="PF03466">
    <property type="entry name" value="LysR_substrate"/>
    <property type="match status" value="1"/>
</dbReference>
<dbReference type="PANTHER" id="PTHR30346:SF29">
    <property type="entry name" value="LYSR SUBSTRATE-BINDING"/>
    <property type="match status" value="1"/>
</dbReference>
<dbReference type="InterPro" id="IPR000847">
    <property type="entry name" value="LysR_HTH_N"/>
</dbReference>
<keyword evidence="4" id="KW-0804">Transcription</keyword>
<dbReference type="PROSITE" id="PS50931">
    <property type="entry name" value="HTH_LYSR"/>
    <property type="match status" value="1"/>
</dbReference>
<evidence type="ECO:0000256" key="3">
    <source>
        <dbReference type="ARBA" id="ARBA00023125"/>
    </source>
</evidence>
<name>A0A2S9XH45_9BACT</name>
<evidence type="ECO:0000313" key="6">
    <source>
        <dbReference type="EMBL" id="PRP92204.1"/>
    </source>
</evidence>
<dbReference type="PANTHER" id="PTHR30346">
    <property type="entry name" value="TRANSCRIPTIONAL DUAL REGULATOR HCAR-RELATED"/>
    <property type="match status" value="1"/>
</dbReference>
<gene>
    <name evidence="6" type="primary">cynR</name>
    <name evidence="6" type="ORF">ENSA5_50520</name>
</gene>
<evidence type="ECO:0000256" key="2">
    <source>
        <dbReference type="ARBA" id="ARBA00023015"/>
    </source>
</evidence>
<dbReference type="RefSeq" id="WP_106394297.1">
    <property type="nucleotide sequence ID" value="NZ_PVNK01000219.1"/>
</dbReference>
<accession>A0A2S9XH45</accession>
<dbReference type="SUPFAM" id="SSF46785">
    <property type="entry name" value="Winged helix' DNA-binding domain"/>
    <property type="match status" value="1"/>
</dbReference>
<dbReference type="InterPro" id="IPR036390">
    <property type="entry name" value="WH_DNA-bd_sf"/>
</dbReference>
<dbReference type="Pfam" id="PF00126">
    <property type="entry name" value="HTH_1"/>
    <property type="match status" value="1"/>
</dbReference>
<organism evidence="6 7">
    <name type="scientific">Enhygromyxa salina</name>
    <dbReference type="NCBI Taxonomy" id="215803"/>
    <lineage>
        <taxon>Bacteria</taxon>
        <taxon>Pseudomonadati</taxon>
        <taxon>Myxococcota</taxon>
        <taxon>Polyangia</taxon>
        <taxon>Nannocystales</taxon>
        <taxon>Nannocystaceae</taxon>
        <taxon>Enhygromyxa</taxon>
    </lineage>
</organism>
<keyword evidence="7" id="KW-1185">Reference proteome</keyword>
<dbReference type="GO" id="GO:0032993">
    <property type="term" value="C:protein-DNA complex"/>
    <property type="evidence" value="ECO:0007669"/>
    <property type="project" value="TreeGrafter"/>
</dbReference>
<dbReference type="Gene3D" id="1.10.10.10">
    <property type="entry name" value="Winged helix-like DNA-binding domain superfamily/Winged helix DNA-binding domain"/>
    <property type="match status" value="1"/>
</dbReference>
<evidence type="ECO:0000256" key="4">
    <source>
        <dbReference type="ARBA" id="ARBA00023163"/>
    </source>
</evidence>
<feature type="domain" description="HTH lysR-type" evidence="5">
    <location>
        <begin position="5"/>
        <end position="62"/>
    </location>
</feature>
<comment type="similarity">
    <text evidence="1">Belongs to the LysR transcriptional regulatory family.</text>
</comment>
<dbReference type="CDD" id="cd05466">
    <property type="entry name" value="PBP2_LTTR_substrate"/>
    <property type="match status" value="1"/>
</dbReference>
<dbReference type="Proteomes" id="UP000237968">
    <property type="component" value="Unassembled WGS sequence"/>
</dbReference>
<dbReference type="EMBL" id="PVNK01000219">
    <property type="protein sequence ID" value="PRP92204.1"/>
    <property type="molecule type" value="Genomic_DNA"/>
</dbReference>
<keyword evidence="2" id="KW-0805">Transcription regulation</keyword>